<accession>A0A9E6UQ41</accession>
<dbReference type="Pfam" id="PF02954">
    <property type="entry name" value="HTH_8"/>
    <property type="match status" value="1"/>
</dbReference>
<dbReference type="GO" id="GO:0005524">
    <property type="term" value="F:ATP binding"/>
    <property type="evidence" value="ECO:0007669"/>
    <property type="project" value="UniProtKB-KW"/>
</dbReference>
<keyword evidence="4" id="KW-0805">Transcription regulation</keyword>
<sequence length="616" mass="67363">MKKATASGAIQDRGAVQPDHIRRSWSRCEASGLEGEAPPRIEPLTSHELRSRIEQSEELYRRCRPELETLRRVAVSGEGVAIVADPLGVVLDCVGAEDFARRANQVSLSPGSLWTEQLRGTNGIGAVLMELKPLVVRGSEHFFATNRFLDCAAAPIMTPYGSVAGVLNVSAPASTTSAYALGLVELAIDQIEHRQFAEVFAHHQVVRLHADPQLLGTAREGVLVFNDDLRLVAANRHGLALVDIDWKALGGRSFGELFDVSPEDEPGRYAGRELRSWRGRRLHSGGQEKASPARPLAGLPRFSRASLTTPIYDEATRADIERARKVMESGLPVVVTGETGCGKEVFARHLHALSSRALCPFVAVNCAALPESLIEAELFGYVEGAFTGALKKGAKGLLREADGGVLLLDEIGDMPLPAQARLLRALQEREVTPLGCSKAVPVDFALICATHLKLEDLVASGRFRRDLFYRISQFHVRLKPIREHPQLARVVSNLWSQTTSEDPEYRLAPETLGRLSGYDWPGNFRQLAGVLRTLFVLAERSVEVPCSALPVEILSTPAELRNESSDLQSKTRLILQDALDRHGGNISRAARSLGVSRGTFYRRLLQAQSVAPSEMD</sequence>
<name>A0A9E6UQ41_9HYPH</name>
<dbReference type="PROSITE" id="PS50045">
    <property type="entry name" value="SIGMA54_INTERACT_4"/>
    <property type="match status" value="1"/>
</dbReference>
<dbReference type="SUPFAM" id="SSF52540">
    <property type="entry name" value="P-loop containing nucleoside triphosphate hydrolases"/>
    <property type="match status" value="1"/>
</dbReference>
<keyword evidence="3" id="KW-0902">Two-component regulatory system</keyword>
<dbReference type="Proteomes" id="UP000825701">
    <property type="component" value="Chromosome"/>
</dbReference>
<evidence type="ECO:0000256" key="3">
    <source>
        <dbReference type="ARBA" id="ARBA00023012"/>
    </source>
</evidence>
<dbReference type="CDD" id="cd00009">
    <property type="entry name" value="AAA"/>
    <property type="match status" value="1"/>
</dbReference>
<keyword evidence="7" id="KW-0804">Transcription</keyword>
<evidence type="ECO:0000256" key="2">
    <source>
        <dbReference type="ARBA" id="ARBA00022840"/>
    </source>
</evidence>
<dbReference type="InterPro" id="IPR002197">
    <property type="entry name" value="HTH_Fis"/>
</dbReference>
<dbReference type="EMBL" id="CP081869">
    <property type="protein sequence ID" value="QZO02149.1"/>
    <property type="molecule type" value="Genomic_DNA"/>
</dbReference>
<evidence type="ECO:0000256" key="5">
    <source>
        <dbReference type="ARBA" id="ARBA00023125"/>
    </source>
</evidence>
<dbReference type="Pfam" id="PF01590">
    <property type="entry name" value="GAF"/>
    <property type="match status" value="1"/>
</dbReference>
<dbReference type="GO" id="GO:0006355">
    <property type="term" value="P:regulation of DNA-templated transcription"/>
    <property type="evidence" value="ECO:0007669"/>
    <property type="project" value="InterPro"/>
</dbReference>
<dbReference type="GO" id="GO:0043565">
    <property type="term" value="F:sequence-specific DNA binding"/>
    <property type="evidence" value="ECO:0007669"/>
    <property type="project" value="InterPro"/>
</dbReference>
<dbReference type="InterPro" id="IPR058031">
    <property type="entry name" value="AAA_lid_NorR"/>
</dbReference>
<keyword evidence="11" id="KW-1185">Reference proteome</keyword>
<dbReference type="SUPFAM" id="SSF46689">
    <property type="entry name" value="Homeodomain-like"/>
    <property type="match status" value="1"/>
</dbReference>
<evidence type="ECO:0000256" key="1">
    <source>
        <dbReference type="ARBA" id="ARBA00022741"/>
    </source>
</evidence>
<gene>
    <name evidence="10" type="ORF">K6K41_13320</name>
</gene>
<reference evidence="10" key="1">
    <citation type="submission" date="2021-08" db="EMBL/GenBank/DDBJ databases">
        <authorList>
            <person name="Zhang H."/>
            <person name="Xu M."/>
            <person name="Yu Z."/>
            <person name="Yang L."/>
            <person name="Cai Y."/>
        </authorList>
    </citation>
    <scope>NUCLEOTIDE SEQUENCE</scope>
    <source>
        <strain evidence="10">CHL1</strain>
    </source>
</reference>
<keyword evidence="1" id="KW-0547">Nucleotide-binding</keyword>
<dbReference type="Gene3D" id="1.10.10.60">
    <property type="entry name" value="Homeodomain-like"/>
    <property type="match status" value="1"/>
</dbReference>
<feature type="domain" description="Sigma-54 factor interaction" evidence="9">
    <location>
        <begin position="313"/>
        <end position="536"/>
    </location>
</feature>
<proteinExistence type="predicted"/>
<dbReference type="FunFam" id="3.40.50.300:FF:000006">
    <property type="entry name" value="DNA-binding transcriptional regulator NtrC"/>
    <property type="match status" value="1"/>
</dbReference>
<organism evidence="10 11">
    <name type="scientific">Chenggangzhangella methanolivorans</name>
    <dbReference type="NCBI Taxonomy" id="1437009"/>
    <lineage>
        <taxon>Bacteria</taxon>
        <taxon>Pseudomonadati</taxon>
        <taxon>Pseudomonadota</taxon>
        <taxon>Alphaproteobacteria</taxon>
        <taxon>Hyphomicrobiales</taxon>
        <taxon>Methylopilaceae</taxon>
        <taxon>Chenggangzhangella</taxon>
    </lineage>
</organism>
<dbReference type="KEGG" id="cmet:K6K41_13320"/>
<evidence type="ECO:0000256" key="4">
    <source>
        <dbReference type="ARBA" id="ARBA00023015"/>
    </source>
</evidence>
<dbReference type="GO" id="GO:0000160">
    <property type="term" value="P:phosphorelay signal transduction system"/>
    <property type="evidence" value="ECO:0007669"/>
    <property type="project" value="UniProtKB-KW"/>
</dbReference>
<dbReference type="PRINTS" id="PR01590">
    <property type="entry name" value="HTHFIS"/>
</dbReference>
<dbReference type="InterPro" id="IPR027417">
    <property type="entry name" value="P-loop_NTPase"/>
</dbReference>
<dbReference type="InterPro" id="IPR002078">
    <property type="entry name" value="Sigma_54_int"/>
</dbReference>
<evidence type="ECO:0000259" key="9">
    <source>
        <dbReference type="PROSITE" id="PS50045"/>
    </source>
</evidence>
<dbReference type="SMART" id="SM00382">
    <property type="entry name" value="AAA"/>
    <property type="match status" value="1"/>
</dbReference>
<dbReference type="Gene3D" id="1.10.8.60">
    <property type="match status" value="1"/>
</dbReference>
<keyword evidence="6" id="KW-0010">Activator</keyword>
<dbReference type="RefSeq" id="WP_261405543.1">
    <property type="nucleotide sequence ID" value="NZ_CP081869.1"/>
</dbReference>
<protein>
    <submittedName>
        <fullName evidence="10">Sigma-54-dependent Fis family transcriptional regulator</fullName>
    </submittedName>
</protein>
<evidence type="ECO:0000256" key="7">
    <source>
        <dbReference type="ARBA" id="ARBA00023163"/>
    </source>
</evidence>
<feature type="region of interest" description="Disordered" evidence="8">
    <location>
        <begin position="1"/>
        <end position="21"/>
    </location>
</feature>
<evidence type="ECO:0000256" key="6">
    <source>
        <dbReference type="ARBA" id="ARBA00023159"/>
    </source>
</evidence>
<dbReference type="InterPro" id="IPR003593">
    <property type="entry name" value="AAA+_ATPase"/>
</dbReference>
<dbReference type="InterPro" id="IPR029016">
    <property type="entry name" value="GAF-like_dom_sf"/>
</dbReference>
<dbReference type="PANTHER" id="PTHR32071:SF77">
    <property type="entry name" value="TRANSCRIPTIONAL REGULATORY PROTEIN"/>
    <property type="match status" value="1"/>
</dbReference>
<evidence type="ECO:0000313" key="11">
    <source>
        <dbReference type="Proteomes" id="UP000825701"/>
    </source>
</evidence>
<dbReference type="Gene3D" id="3.30.450.40">
    <property type="match status" value="1"/>
</dbReference>
<dbReference type="Pfam" id="PF00158">
    <property type="entry name" value="Sigma54_activat"/>
    <property type="match status" value="1"/>
</dbReference>
<dbReference type="Gene3D" id="3.40.50.300">
    <property type="entry name" value="P-loop containing nucleotide triphosphate hydrolases"/>
    <property type="match status" value="1"/>
</dbReference>
<dbReference type="PANTHER" id="PTHR32071">
    <property type="entry name" value="TRANSCRIPTIONAL REGULATORY PROTEIN"/>
    <property type="match status" value="1"/>
</dbReference>
<evidence type="ECO:0000313" key="10">
    <source>
        <dbReference type="EMBL" id="QZO02149.1"/>
    </source>
</evidence>
<keyword evidence="5" id="KW-0238">DNA-binding</keyword>
<dbReference type="AlphaFoldDB" id="A0A9E6UQ41"/>
<dbReference type="InterPro" id="IPR003018">
    <property type="entry name" value="GAF"/>
</dbReference>
<keyword evidence="2" id="KW-0067">ATP-binding</keyword>
<dbReference type="Pfam" id="PF25601">
    <property type="entry name" value="AAA_lid_14"/>
    <property type="match status" value="1"/>
</dbReference>
<dbReference type="InterPro" id="IPR009057">
    <property type="entry name" value="Homeodomain-like_sf"/>
</dbReference>
<evidence type="ECO:0000256" key="8">
    <source>
        <dbReference type="SAM" id="MobiDB-lite"/>
    </source>
</evidence>